<dbReference type="HOGENOM" id="CLU_038000_0_0_1"/>
<sequence>MQPKTMDLKAKAYKLLRSHDVKDLVWSFSPKSIVEAEKRKLVITAKLEDLKTDRMDGNGVSRFTLCTLGQLFSRIMYMLQEKWEETDKDHLVQNHMSYTHLGDPSPGADIIFVATFLPGQNGTDFLHFCIEADSKQKRTIIGNGSSSIAIIRPTVVASTQTEGDASEEKSPRDDSSRSGPSLPAAQATSSSSAPPSAPTNAELREQPAVAVGNPESAKKSILRRPAVVGVPAAKQRRVVFVEEKETKSFMLVGVSSRHPKSNDELEKMLKAIVKAENVEFESLPIKKRRSFVLRFSVKTSQECRKVERLIEQQRWHEFFSVVYLCSDAAEPFFWNSMPMTTIIETMFLAQRMVRNPQEDHSLDAQLKNKRFLALSIEDAALKEEVLSGLNDRGKSLFKKDVQPQASKRGLMFGFPLKSGRKDRTNSQAHSLHRFSWKRMSWTRQLATPVRYSLVLSLSLYWKCLGERVDRRE</sequence>
<dbReference type="EMBL" id="GL379859">
    <property type="protein sequence ID" value="EGT57155.1"/>
    <property type="molecule type" value="Genomic_DNA"/>
</dbReference>
<proteinExistence type="predicted"/>
<dbReference type="InParanoid" id="G0NBR2"/>
<feature type="compositionally biased region" description="Basic and acidic residues" evidence="1">
    <location>
        <begin position="166"/>
        <end position="176"/>
    </location>
</feature>
<evidence type="ECO:0000256" key="1">
    <source>
        <dbReference type="SAM" id="MobiDB-lite"/>
    </source>
</evidence>
<dbReference type="Proteomes" id="UP000008068">
    <property type="component" value="Unassembled WGS sequence"/>
</dbReference>
<gene>
    <name evidence="2" type="ORF">CAEBREN_16147</name>
</gene>
<feature type="compositionally biased region" description="Low complexity" evidence="1">
    <location>
        <begin position="177"/>
        <end position="194"/>
    </location>
</feature>
<protein>
    <submittedName>
        <fullName evidence="2">Uncharacterized protein</fullName>
    </submittedName>
</protein>
<name>G0NBR2_CAEBE</name>
<organism evidence="3">
    <name type="scientific">Caenorhabditis brenneri</name>
    <name type="common">Nematode worm</name>
    <dbReference type="NCBI Taxonomy" id="135651"/>
    <lineage>
        <taxon>Eukaryota</taxon>
        <taxon>Metazoa</taxon>
        <taxon>Ecdysozoa</taxon>
        <taxon>Nematoda</taxon>
        <taxon>Chromadorea</taxon>
        <taxon>Rhabditida</taxon>
        <taxon>Rhabditina</taxon>
        <taxon>Rhabditomorpha</taxon>
        <taxon>Rhabditoidea</taxon>
        <taxon>Rhabditidae</taxon>
        <taxon>Peloderinae</taxon>
        <taxon>Caenorhabditis</taxon>
    </lineage>
</organism>
<keyword evidence="3" id="KW-1185">Reference proteome</keyword>
<evidence type="ECO:0000313" key="2">
    <source>
        <dbReference type="EMBL" id="EGT57155.1"/>
    </source>
</evidence>
<evidence type="ECO:0000313" key="3">
    <source>
        <dbReference type="Proteomes" id="UP000008068"/>
    </source>
</evidence>
<reference evidence="3" key="1">
    <citation type="submission" date="2011-07" db="EMBL/GenBank/DDBJ databases">
        <authorList>
            <consortium name="Caenorhabditis brenneri Sequencing and Analysis Consortium"/>
            <person name="Wilson R.K."/>
        </authorList>
    </citation>
    <scope>NUCLEOTIDE SEQUENCE [LARGE SCALE GENOMIC DNA]</scope>
    <source>
        <strain evidence="3">PB2801</strain>
    </source>
</reference>
<accession>G0NBR2</accession>
<feature type="region of interest" description="Disordered" evidence="1">
    <location>
        <begin position="152"/>
        <end position="203"/>
    </location>
</feature>
<dbReference type="AlphaFoldDB" id="G0NBR2"/>